<organism evidence="11 12">
    <name type="scientific">Novosphingobium mathurense</name>
    <dbReference type="NCBI Taxonomy" id="428990"/>
    <lineage>
        <taxon>Bacteria</taxon>
        <taxon>Pseudomonadati</taxon>
        <taxon>Pseudomonadota</taxon>
        <taxon>Alphaproteobacteria</taxon>
        <taxon>Sphingomonadales</taxon>
        <taxon>Sphingomonadaceae</taxon>
        <taxon>Novosphingobium</taxon>
    </lineage>
</organism>
<dbReference type="Proteomes" id="UP000190989">
    <property type="component" value="Unassembled WGS sequence"/>
</dbReference>
<dbReference type="SUPFAM" id="SSF52141">
    <property type="entry name" value="Uracil-DNA glycosylase-like"/>
    <property type="match status" value="1"/>
</dbReference>
<dbReference type="SMART" id="SM00987">
    <property type="entry name" value="UreE_C"/>
    <property type="match status" value="1"/>
</dbReference>
<evidence type="ECO:0000256" key="9">
    <source>
        <dbReference type="ARBA" id="ARBA00023204"/>
    </source>
</evidence>
<accession>A0A1U6ISB6</accession>
<dbReference type="PANTHER" id="PTHR33693">
    <property type="entry name" value="TYPE-5 URACIL-DNA GLYCOSYLASE"/>
    <property type="match status" value="1"/>
</dbReference>
<keyword evidence="12" id="KW-1185">Reference proteome</keyword>
<keyword evidence="4" id="KW-0479">Metal-binding</keyword>
<evidence type="ECO:0000313" key="12">
    <source>
        <dbReference type="Proteomes" id="UP000190989"/>
    </source>
</evidence>
<feature type="domain" description="Uracil-DNA glycosylase-like" evidence="10">
    <location>
        <begin position="301"/>
        <end position="460"/>
    </location>
</feature>
<evidence type="ECO:0000259" key="10">
    <source>
        <dbReference type="SMART" id="SM00986"/>
    </source>
</evidence>
<sequence>MIGARLEDPDDFDAWRDMARASVARGIPPEEIAWSEGEDSADLFSLAEHTAPRSSGLPEASSVPVRASRAFLSLATSVFMHSDPSRLDLLYRTLWRLQKHPRLIEDTTDADVANLRRLAQHVRRDIHKMRAFVRFRRVDDDTGDERYIAWFEPEHRIELANASFFIERFTNQHWSILTPRLSLHWDGTELVRGPAATRAQAPAADAAEDLWRGYYRSIFNPARLKTKAMIKEMPRRYWHNLPEARDIADLIAGAQKRETSMIAQGTELLAEEPPVDLGALAEGIARCRRCQIGCNGTAAVPGEGSPGARLMIVGEQPGDNEEMAGRPFVGPAGEVLNAHLAAAGIDRQDAYVTNAVKHFKFTARGKQRLHQNPTAREIDTCRWWLDKERALVHPRIVLALGASAVRGLTGRTPSIGRERGRLLSLPDGVPFLLTAHPSYLLRLDGAAREREEANFASDLAALASHLRDPATRDAHSA</sequence>
<evidence type="ECO:0000256" key="3">
    <source>
        <dbReference type="ARBA" id="ARBA00022485"/>
    </source>
</evidence>
<evidence type="ECO:0000313" key="11">
    <source>
        <dbReference type="EMBL" id="SLK10910.1"/>
    </source>
</evidence>
<dbReference type="InterPro" id="IPR025404">
    <property type="entry name" value="DUF4130"/>
</dbReference>
<dbReference type="EMBL" id="FVZE01000013">
    <property type="protein sequence ID" value="SLK10910.1"/>
    <property type="molecule type" value="Genomic_DNA"/>
</dbReference>
<keyword evidence="8" id="KW-0411">Iron-sulfur</keyword>
<gene>
    <name evidence="11" type="ORF">SAMN06295987_11313</name>
</gene>
<dbReference type="NCBIfam" id="TIGR03915">
    <property type="entry name" value="SAM_7_link_chp"/>
    <property type="match status" value="1"/>
</dbReference>
<comment type="similarity">
    <text evidence="1">Belongs to the uracil-DNA glycosylase (UDG) superfamily. Type 4 (UDGa) family.</text>
</comment>
<evidence type="ECO:0000256" key="7">
    <source>
        <dbReference type="ARBA" id="ARBA00023004"/>
    </source>
</evidence>
<dbReference type="InterPro" id="IPR036895">
    <property type="entry name" value="Uracil-DNA_glycosylase-like_sf"/>
</dbReference>
<dbReference type="Pfam" id="PF03167">
    <property type="entry name" value="UDG"/>
    <property type="match status" value="1"/>
</dbReference>
<dbReference type="GO" id="GO:0046872">
    <property type="term" value="F:metal ion binding"/>
    <property type="evidence" value="ECO:0007669"/>
    <property type="project" value="UniProtKB-KW"/>
</dbReference>
<dbReference type="Pfam" id="PF13566">
    <property type="entry name" value="DUF4130"/>
    <property type="match status" value="1"/>
</dbReference>
<name>A0A1U6ISB6_9SPHN</name>
<keyword evidence="6" id="KW-0378">Hydrolase</keyword>
<evidence type="ECO:0000256" key="5">
    <source>
        <dbReference type="ARBA" id="ARBA00022763"/>
    </source>
</evidence>
<dbReference type="InterPro" id="IPR023875">
    <property type="entry name" value="DNA_repair_put"/>
</dbReference>
<dbReference type="CDD" id="cd10030">
    <property type="entry name" value="UDG-F4_TTUDGA_SPO1dp_like"/>
    <property type="match status" value="1"/>
</dbReference>
<dbReference type="InterPro" id="IPR051536">
    <property type="entry name" value="UDG_Type-4/5"/>
</dbReference>
<evidence type="ECO:0000256" key="6">
    <source>
        <dbReference type="ARBA" id="ARBA00022801"/>
    </source>
</evidence>
<evidence type="ECO:0000256" key="1">
    <source>
        <dbReference type="ARBA" id="ARBA00006521"/>
    </source>
</evidence>
<dbReference type="AlphaFoldDB" id="A0A1U6ISB6"/>
<keyword evidence="5" id="KW-0227">DNA damage</keyword>
<keyword evidence="7" id="KW-0408">Iron</keyword>
<keyword evidence="3" id="KW-0004">4Fe-4S</keyword>
<protein>
    <recommendedName>
        <fullName evidence="2">Type-4 uracil-DNA glycosylase</fullName>
    </recommendedName>
</protein>
<dbReference type="NCBIfam" id="TIGR03914">
    <property type="entry name" value="UDG_fam_dom"/>
    <property type="match status" value="1"/>
</dbReference>
<dbReference type="SMART" id="SM00986">
    <property type="entry name" value="UDG"/>
    <property type="match status" value="1"/>
</dbReference>
<dbReference type="GO" id="GO:0006281">
    <property type="term" value="P:DNA repair"/>
    <property type="evidence" value="ECO:0007669"/>
    <property type="project" value="UniProtKB-KW"/>
</dbReference>
<evidence type="ECO:0000256" key="4">
    <source>
        <dbReference type="ARBA" id="ARBA00022723"/>
    </source>
</evidence>
<dbReference type="GO" id="GO:0051539">
    <property type="term" value="F:4 iron, 4 sulfur cluster binding"/>
    <property type="evidence" value="ECO:0007669"/>
    <property type="project" value="UniProtKB-KW"/>
</dbReference>
<keyword evidence="9" id="KW-0234">DNA repair</keyword>
<dbReference type="InterPro" id="IPR005122">
    <property type="entry name" value="Uracil-DNA_glycosylase-like"/>
</dbReference>
<reference evidence="12" key="1">
    <citation type="submission" date="2017-02" db="EMBL/GenBank/DDBJ databases">
        <authorList>
            <person name="Varghese N."/>
            <person name="Submissions S."/>
        </authorList>
    </citation>
    <scope>NUCLEOTIDE SEQUENCE [LARGE SCALE GENOMIC DNA]</scope>
    <source>
        <strain evidence="12">SM117</strain>
    </source>
</reference>
<evidence type="ECO:0000256" key="2">
    <source>
        <dbReference type="ARBA" id="ARBA00019403"/>
    </source>
</evidence>
<dbReference type="InterPro" id="IPR005273">
    <property type="entry name" value="Ura-DNA_glyco_family4"/>
</dbReference>
<dbReference type="GO" id="GO:0097506">
    <property type="term" value="F:deaminated base DNA N-glycosylase activity"/>
    <property type="evidence" value="ECO:0007669"/>
    <property type="project" value="UniProtKB-ARBA"/>
</dbReference>
<dbReference type="RefSeq" id="WP_079731859.1">
    <property type="nucleotide sequence ID" value="NZ_FVZE01000013.1"/>
</dbReference>
<evidence type="ECO:0000256" key="8">
    <source>
        <dbReference type="ARBA" id="ARBA00023014"/>
    </source>
</evidence>
<proteinExistence type="inferred from homology"/>
<dbReference type="Gene3D" id="3.40.470.10">
    <property type="entry name" value="Uracil-DNA glycosylase-like domain"/>
    <property type="match status" value="1"/>
</dbReference>
<dbReference type="STRING" id="428990.SAMN06295987_11313"/>
<dbReference type="PANTHER" id="PTHR33693:SF9">
    <property type="entry name" value="TYPE-4 URACIL-DNA GLYCOSYLASE"/>
    <property type="match status" value="1"/>
</dbReference>